<protein>
    <submittedName>
        <fullName evidence="1">Uncharacterized protein</fullName>
    </submittedName>
</protein>
<proteinExistence type="predicted"/>
<dbReference type="AlphaFoldDB" id="A0AAF0DKC8"/>
<gene>
    <name evidence="1" type="ORF">PRK78_005742</name>
</gene>
<name>A0AAF0DKC8_9EURO</name>
<keyword evidence="2" id="KW-1185">Reference proteome</keyword>
<dbReference type="EMBL" id="CP120630">
    <property type="protein sequence ID" value="WEW60257.1"/>
    <property type="molecule type" value="Genomic_DNA"/>
</dbReference>
<dbReference type="Proteomes" id="UP001219355">
    <property type="component" value="Chromosome 4"/>
</dbReference>
<accession>A0AAF0DKC8</accession>
<reference evidence="1" key="1">
    <citation type="submission" date="2023-03" db="EMBL/GenBank/DDBJ databases">
        <title>Emydomyces testavorans Genome Sequence.</title>
        <authorList>
            <person name="Hoyer L."/>
        </authorList>
    </citation>
    <scope>NUCLEOTIDE SEQUENCE</scope>
    <source>
        <strain evidence="1">16-2883</strain>
    </source>
</reference>
<evidence type="ECO:0000313" key="1">
    <source>
        <dbReference type="EMBL" id="WEW60257.1"/>
    </source>
</evidence>
<evidence type="ECO:0000313" key="2">
    <source>
        <dbReference type="Proteomes" id="UP001219355"/>
    </source>
</evidence>
<organism evidence="1 2">
    <name type="scientific">Emydomyces testavorans</name>
    <dbReference type="NCBI Taxonomy" id="2070801"/>
    <lineage>
        <taxon>Eukaryota</taxon>
        <taxon>Fungi</taxon>
        <taxon>Dikarya</taxon>
        <taxon>Ascomycota</taxon>
        <taxon>Pezizomycotina</taxon>
        <taxon>Eurotiomycetes</taxon>
        <taxon>Eurotiomycetidae</taxon>
        <taxon>Onygenales</taxon>
        <taxon>Nannizziopsiaceae</taxon>
        <taxon>Emydomyces</taxon>
    </lineage>
</organism>
<sequence>MSDNKSAADRASEARDSYGSLLDYYFDRPASKESIQIGIRIGDIPTEVQAEQLQQQLQEALEVQEILENLGEAEKAEMRRLAFISQTRRKKKQLNKECQIAGVGWESKMRSMRRQE</sequence>